<reference evidence="1" key="5">
    <citation type="journal article" date="2021" name="G3 (Bethesda)">
        <title>Aegilops tauschii genome assembly Aet v5.0 features greater sequence contiguity and improved annotation.</title>
        <authorList>
            <person name="Wang L."/>
            <person name="Zhu T."/>
            <person name="Rodriguez J.C."/>
            <person name="Deal K.R."/>
            <person name="Dubcovsky J."/>
            <person name="McGuire P.E."/>
            <person name="Lux T."/>
            <person name="Spannagl M."/>
            <person name="Mayer K.F.X."/>
            <person name="Baldrich P."/>
            <person name="Meyers B.C."/>
            <person name="Huo N."/>
            <person name="Gu Y.Q."/>
            <person name="Zhou H."/>
            <person name="Devos K.M."/>
            <person name="Bennetzen J.L."/>
            <person name="Unver T."/>
            <person name="Budak H."/>
            <person name="Gulick P.J."/>
            <person name="Galiba G."/>
            <person name="Kalapos B."/>
            <person name="Nelson D.R."/>
            <person name="Li P."/>
            <person name="You F.M."/>
            <person name="Luo M.C."/>
            <person name="Dvorak J."/>
        </authorList>
    </citation>
    <scope>NUCLEOTIDE SEQUENCE [LARGE SCALE GENOMIC DNA]</scope>
    <source>
        <strain evidence="1">cv. AL8/78</strain>
    </source>
</reference>
<dbReference type="Gramene" id="AET5Gv20190900.6">
    <property type="protein sequence ID" value="AET5Gv20190900.6"/>
    <property type="gene ID" value="AET5Gv20190900"/>
</dbReference>
<reference evidence="2" key="1">
    <citation type="journal article" date="2014" name="Science">
        <title>Ancient hybridizations among the ancestral genomes of bread wheat.</title>
        <authorList>
            <consortium name="International Wheat Genome Sequencing Consortium,"/>
            <person name="Marcussen T."/>
            <person name="Sandve S.R."/>
            <person name="Heier L."/>
            <person name="Spannagl M."/>
            <person name="Pfeifer M."/>
            <person name="Jakobsen K.S."/>
            <person name="Wulff B.B."/>
            <person name="Steuernagel B."/>
            <person name="Mayer K.F."/>
            <person name="Olsen O.A."/>
        </authorList>
    </citation>
    <scope>NUCLEOTIDE SEQUENCE [LARGE SCALE GENOMIC DNA]</scope>
    <source>
        <strain evidence="2">cv. AL8/78</strain>
    </source>
</reference>
<reference evidence="2" key="2">
    <citation type="journal article" date="2017" name="Nat. Plants">
        <title>The Aegilops tauschii genome reveals multiple impacts of transposons.</title>
        <authorList>
            <person name="Zhao G."/>
            <person name="Zou C."/>
            <person name="Li K."/>
            <person name="Wang K."/>
            <person name="Li T."/>
            <person name="Gao L."/>
            <person name="Zhang X."/>
            <person name="Wang H."/>
            <person name="Yang Z."/>
            <person name="Liu X."/>
            <person name="Jiang W."/>
            <person name="Mao L."/>
            <person name="Kong X."/>
            <person name="Jiao Y."/>
            <person name="Jia J."/>
        </authorList>
    </citation>
    <scope>NUCLEOTIDE SEQUENCE [LARGE SCALE GENOMIC DNA]</scope>
    <source>
        <strain evidence="2">cv. AL8/78</strain>
    </source>
</reference>
<dbReference type="Proteomes" id="UP000015105">
    <property type="component" value="Chromosome 5D"/>
</dbReference>
<evidence type="ECO:0000313" key="1">
    <source>
        <dbReference type="EnsemblPlants" id="AET5Gv20190900.6"/>
    </source>
</evidence>
<evidence type="ECO:0000313" key="2">
    <source>
        <dbReference type="Proteomes" id="UP000015105"/>
    </source>
</evidence>
<organism evidence="1 2">
    <name type="scientific">Aegilops tauschii subsp. strangulata</name>
    <name type="common">Goatgrass</name>
    <dbReference type="NCBI Taxonomy" id="200361"/>
    <lineage>
        <taxon>Eukaryota</taxon>
        <taxon>Viridiplantae</taxon>
        <taxon>Streptophyta</taxon>
        <taxon>Embryophyta</taxon>
        <taxon>Tracheophyta</taxon>
        <taxon>Spermatophyta</taxon>
        <taxon>Magnoliopsida</taxon>
        <taxon>Liliopsida</taxon>
        <taxon>Poales</taxon>
        <taxon>Poaceae</taxon>
        <taxon>BOP clade</taxon>
        <taxon>Pooideae</taxon>
        <taxon>Triticodae</taxon>
        <taxon>Triticeae</taxon>
        <taxon>Triticinae</taxon>
        <taxon>Aegilops</taxon>
    </lineage>
</organism>
<dbReference type="AlphaFoldDB" id="A0A453JU64"/>
<name>A0A453JU64_AEGTS</name>
<sequence>MQVEKVIKKDEDTNYESAQVIQEDSTMEDTENMHIDEVKTVQEDTYPESTEASFLSTCHYYFNSNAIEHFVIFLVQYHIKKIFYPL</sequence>
<reference evidence="1" key="4">
    <citation type="submission" date="2019-03" db="UniProtKB">
        <authorList>
            <consortium name="EnsemblPlants"/>
        </authorList>
    </citation>
    <scope>IDENTIFICATION</scope>
</reference>
<proteinExistence type="predicted"/>
<accession>A0A453JU64</accession>
<keyword evidence="2" id="KW-1185">Reference proteome</keyword>
<reference evidence="1" key="3">
    <citation type="journal article" date="2017" name="Nature">
        <title>Genome sequence of the progenitor of the wheat D genome Aegilops tauschii.</title>
        <authorList>
            <person name="Luo M.C."/>
            <person name="Gu Y.Q."/>
            <person name="Puiu D."/>
            <person name="Wang H."/>
            <person name="Twardziok S.O."/>
            <person name="Deal K.R."/>
            <person name="Huo N."/>
            <person name="Zhu T."/>
            <person name="Wang L."/>
            <person name="Wang Y."/>
            <person name="McGuire P.E."/>
            <person name="Liu S."/>
            <person name="Long H."/>
            <person name="Ramasamy R.K."/>
            <person name="Rodriguez J.C."/>
            <person name="Van S.L."/>
            <person name="Yuan L."/>
            <person name="Wang Z."/>
            <person name="Xia Z."/>
            <person name="Xiao L."/>
            <person name="Anderson O.D."/>
            <person name="Ouyang S."/>
            <person name="Liang Y."/>
            <person name="Zimin A.V."/>
            <person name="Pertea G."/>
            <person name="Qi P."/>
            <person name="Bennetzen J.L."/>
            <person name="Dai X."/>
            <person name="Dawson M.W."/>
            <person name="Muller H.G."/>
            <person name="Kugler K."/>
            <person name="Rivarola-Duarte L."/>
            <person name="Spannagl M."/>
            <person name="Mayer K.F.X."/>
            <person name="Lu F.H."/>
            <person name="Bevan M.W."/>
            <person name="Leroy P."/>
            <person name="Li P."/>
            <person name="You F.M."/>
            <person name="Sun Q."/>
            <person name="Liu Z."/>
            <person name="Lyons E."/>
            <person name="Wicker T."/>
            <person name="Salzberg S.L."/>
            <person name="Devos K.M."/>
            <person name="Dvorak J."/>
        </authorList>
    </citation>
    <scope>NUCLEOTIDE SEQUENCE [LARGE SCALE GENOMIC DNA]</scope>
    <source>
        <strain evidence="1">cv. AL8/78</strain>
    </source>
</reference>
<protein>
    <submittedName>
        <fullName evidence="1">Uncharacterized protein</fullName>
    </submittedName>
</protein>
<dbReference type="EnsemblPlants" id="AET5Gv20190900.6">
    <property type="protein sequence ID" value="AET5Gv20190900.6"/>
    <property type="gene ID" value="AET5Gv20190900"/>
</dbReference>